<dbReference type="RefSeq" id="XP_040151458.1">
    <property type="nucleotide sequence ID" value="XM_040295524.1"/>
</dbReference>
<dbReference type="KEGG" id="aara:120893559"/>
<dbReference type="VEuPathDB" id="VectorBase:AARA001662"/>
<dbReference type="EnsemblMetazoa" id="AARA001662-RA">
    <property type="protein sequence ID" value="AARA001662-PA"/>
    <property type="gene ID" value="AARA001662"/>
</dbReference>
<reference evidence="3" key="1">
    <citation type="submission" date="2022-08" db="UniProtKB">
        <authorList>
            <consortium name="EnsemblMetazoa"/>
        </authorList>
    </citation>
    <scope>IDENTIFICATION</scope>
    <source>
        <strain evidence="3">Dongola</strain>
    </source>
</reference>
<name>A0A182HK82_ANOAR</name>
<keyword evidence="4" id="KW-1185">Reference proteome</keyword>
<protein>
    <submittedName>
        <fullName evidence="3">Uncharacterized protein</fullName>
    </submittedName>
</protein>
<evidence type="ECO:0000256" key="1">
    <source>
        <dbReference type="ARBA" id="ARBA00022729"/>
    </source>
</evidence>
<dbReference type="VEuPathDB" id="VectorBase:AARA21_005592"/>
<dbReference type="EMBL" id="APCN01000822">
    <property type="status" value="NOT_ANNOTATED_CDS"/>
    <property type="molecule type" value="Genomic_DNA"/>
</dbReference>
<keyword evidence="1" id="KW-0732">Signal</keyword>
<evidence type="ECO:0000313" key="4">
    <source>
        <dbReference type="Proteomes" id="UP000075840"/>
    </source>
</evidence>
<dbReference type="PANTHER" id="PTHR10036">
    <property type="entry name" value="CD59 GLYCOPROTEIN"/>
    <property type="match status" value="1"/>
</dbReference>
<dbReference type="Proteomes" id="UP000075840">
    <property type="component" value="Unassembled WGS sequence"/>
</dbReference>
<evidence type="ECO:0000256" key="2">
    <source>
        <dbReference type="ARBA" id="ARBA00023157"/>
    </source>
</evidence>
<organism evidence="3 4">
    <name type="scientific">Anopheles arabiensis</name>
    <name type="common">Mosquito</name>
    <dbReference type="NCBI Taxonomy" id="7173"/>
    <lineage>
        <taxon>Eukaryota</taxon>
        <taxon>Metazoa</taxon>
        <taxon>Ecdysozoa</taxon>
        <taxon>Arthropoda</taxon>
        <taxon>Hexapoda</taxon>
        <taxon>Insecta</taxon>
        <taxon>Pterygota</taxon>
        <taxon>Neoptera</taxon>
        <taxon>Endopterygota</taxon>
        <taxon>Diptera</taxon>
        <taxon>Nematocera</taxon>
        <taxon>Culicoidea</taxon>
        <taxon>Culicidae</taxon>
        <taxon>Anophelinae</taxon>
        <taxon>Anopheles</taxon>
    </lineage>
</organism>
<evidence type="ECO:0000313" key="3">
    <source>
        <dbReference type="EnsemblMetazoa" id="AARA001662-PA"/>
    </source>
</evidence>
<proteinExistence type="predicted"/>
<dbReference type="GeneID" id="120893559"/>
<keyword evidence="2" id="KW-1015">Disulfide bond</keyword>
<sequence>MQSPLQLNKILSATVSFVDLQLISIDINSCVGCFSVLDLLQLLEMKNLQLRAIIALVILCIQQAQSLQCYVCLSAVSFDDCSTKAQKIDCDSPPPDLPFPFTTSTARNGNFACGKGSGSGSGGQVFMKSCIPKMTETEFCALLTAEVEADGKVDVCKVCNDNLCNASSVRVLTGALLLLTVGLIFRT</sequence>
<dbReference type="AlphaFoldDB" id="A0A182HK82"/>
<accession>A0A182HK82</accession>